<dbReference type="Pfam" id="PF00582">
    <property type="entry name" value="Usp"/>
    <property type="match status" value="1"/>
</dbReference>
<keyword evidence="2" id="KW-0963">Cytoplasm</keyword>
<dbReference type="GO" id="GO:0005737">
    <property type="term" value="C:cytoplasm"/>
    <property type="evidence" value="ECO:0007669"/>
    <property type="project" value="UniProtKB-SubCell"/>
</dbReference>
<dbReference type="SUPFAM" id="SSF52402">
    <property type="entry name" value="Adenine nucleotide alpha hydrolases-like"/>
    <property type="match status" value="1"/>
</dbReference>
<comment type="caution">
    <text evidence="4">The sequence shown here is derived from an EMBL/GenBank/DDBJ whole genome shotgun (WGS) entry which is preliminary data.</text>
</comment>
<dbReference type="PANTHER" id="PTHR46268:SF6">
    <property type="entry name" value="UNIVERSAL STRESS PROTEIN UP12"/>
    <property type="match status" value="1"/>
</dbReference>
<dbReference type="InterPro" id="IPR006015">
    <property type="entry name" value="Universal_stress_UspA"/>
</dbReference>
<dbReference type="PANTHER" id="PTHR46268">
    <property type="entry name" value="STRESS RESPONSE PROTEIN NHAX"/>
    <property type="match status" value="1"/>
</dbReference>
<name>A0A370L3S3_9HYPH</name>
<evidence type="ECO:0000256" key="1">
    <source>
        <dbReference type="ARBA" id="ARBA00008791"/>
    </source>
</evidence>
<comment type="similarity">
    <text evidence="1 2">Belongs to the universal stress protein A family.</text>
</comment>
<dbReference type="OrthoDB" id="9792500at2"/>
<dbReference type="CDD" id="cd00293">
    <property type="entry name" value="USP-like"/>
    <property type="match status" value="1"/>
</dbReference>
<dbReference type="RefSeq" id="WP_114830666.1">
    <property type="nucleotide sequence ID" value="NZ_QQTO01000012.1"/>
</dbReference>
<dbReference type="InterPro" id="IPR014729">
    <property type="entry name" value="Rossmann-like_a/b/a_fold"/>
</dbReference>
<dbReference type="PRINTS" id="PR01438">
    <property type="entry name" value="UNVRSLSTRESS"/>
</dbReference>
<keyword evidence="5" id="KW-1185">Reference proteome</keyword>
<dbReference type="PIRSF" id="PIRSF006276">
    <property type="entry name" value="UspA"/>
    <property type="match status" value="1"/>
</dbReference>
<dbReference type="Gene3D" id="3.40.50.620">
    <property type="entry name" value="HUPs"/>
    <property type="match status" value="1"/>
</dbReference>
<evidence type="ECO:0000313" key="4">
    <source>
        <dbReference type="EMBL" id="RDJ23056.1"/>
    </source>
</evidence>
<sequence>MYKSILVPVDLAEADLAAPAITAAVSFAETSGGTVRLIYVRSLVPITYMEFVPAEFDTEQQSEAEAKLAEIAAGVALPPERVSAKVLVGSVYGEVLAEAEASGTDLIVIGSHEPGMLAYVIGSNASTIVRRAKCSVLVVRSG</sequence>
<dbReference type="EMBL" id="QQTP01000009">
    <property type="protein sequence ID" value="RDJ23056.1"/>
    <property type="molecule type" value="Genomic_DNA"/>
</dbReference>
<comment type="subcellular location">
    <subcellularLocation>
        <location evidence="2">Cytoplasm</location>
    </subcellularLocation>
</comment>
<evidence type="ECO:0000313" key="5">
    <source>
        <dbReference type="Proteomes" id="UP000255207"/>
    </source>
</evidence>
<evidence type="ECO:0000259" key="3">
    <source>
        <dbReference type="Pfam" id="PF00582"/>
    </source>
</evidence>
<proteinExistence type="inferred from homology"/>
<dbReference type="AlphaFoldDB" id="A0A370L3S3"/>
<evidence type="ECO:0000256" key="2">
    <source>
        <dbReference type="PIRNR" id="PIRNR006276"/>
    </source>
</evidence>
<gene>
    <name evidence="4" type="ORF">DWE98_18025</name>
</gene>
<protein>
    <recommendedName>
        <fullName evidence="2">Universal stress protein</fullName>
    </recommendedName>
</protein>
<dbReference type="InterPro" id="IPR006016">
    <property type="entry name" value="UspA"/>
</dbReference>
<feature type="domain" description="UspA" evidence="3">
    <location>
        <begin position="1"/>
        <end position="140"/>
    </location>
</feature>
<reference evidence="5" key="1">
    <citation type="submission" date="2018-07" db="EMBL/GenBank/DDBJ databases">
        <authorList>
            <person name="Safronova V.I."/>
            <person name="Chirak E.R."/>
            <person name="Sazanova A.L."/>
        </authorList>
    </citation>
    <scope>NUCLEOTIDE SEQUENCE [LARGE SCALE GENOMIC DNA]</scope>
    <source>
        <strain evidence="5">RCAM04685</strain>
    </source>
</reference>
<dbReference type="Proteomes" id="UP000255207">
    <property type="component" value="Unassembled WGS sequence"/>
</dbReference>
<accession>A0A370L3S3</accession>
<organism evidence="4 5">
    <name type="scientific">Bosea caraganae</name>
    <dbReference type="NCBI Taxonomy" id="2763117"/>
    <lineage>
        <taxon>Bacteria</taxon>
        <taxon>Pseudomonadati</taxon>
        <taxon>Pseudomonadota</taxon>
        <taxon>Alphaproteobacteria</taxon>
        <taxon>Hyphomicrobiales</taxon>
        <taxon>Boseaceae</taxon>
        <taxon>Bosea</taxon>
    </lineage>
</organism>